<dbReference type="InterPro" id="IPR023401">
    <property type="entry name" value="ODC_N"/>
</dbReference>
<accession>A0ABV9RWC9</accession>
<proteinExistence type="predicted"/>
<evidence type="ECO:0008006" key="3">
    <source>
        <dbReference type="Google" id="ProtNLM"/>
    </source>
</evidence>
<dbReference type="Gene3D" id="3.30.1780.10">
    <property type="entry name" value="ornithine cyclodeaminase, domain 1"/>
    <property type="match status" value="1"/>
</dbReference>
<reference evidence="2" key="1">
    <citation type="journal article" date="2019" name="Int. J. Syst. Evol. Microbiol.">
        <title>The Global Catalogue of Microorganisms (GCM) 10K type strain sequencing project: providing services to taxonomists for standard genome sequencing and annotation.</title>
        <authorList>
            <consortium name="The Broad Institute Genomics Platform"/>
            <consortium name="The Broad Institute Genome Sequencing Center for Infectious Disease"/>
            <person name="Wu L."/>
            <person name="Ma J."/>
        </authorList>
    </citation>
    <scope>NUCLEOTIDE SEQUENCE [LARGE SCALE GENOMIC DNA]</scope>
    <source>
        <strain evidence="2">ZS-22-S1</strain>
    </source>
</reference>
<dbReference type="Proteomes" id="UP001595859">
    <property type="component" value="Unassembled WGS sequence"/>
</dbReference>
<evidence type="ECO:0000313" key="2">
    <source>
        <dbReference type="Proteomes" id="UP001595859"/>
    </source>
</evidence>
<dbReference type="EMBL" id="JBHSIS010000002">
    <property type="protein sequence ID" value="MFC4852888.1"/>
    <property type="molecule type" value="Genomic_DNA"/>
</dbReference>
<gene>
    <name evidence="1" type="ORF">ACFPCV_05180</name>
</gene>
<dbReference type="RefSeq" id="WP_378054840.1">
    <property type="nucleotide sequence ID" value="NZ_JBHSIS010000002.1"/>
</dbReference>
<keyword evidence="2" id="KW-1185">Reference proteome</keyword>
<dbReference type="SUPFAM" id="SSF51735">
    <property type="entry name" value="NAD(P)-binding Rossmann-fold domains"/>
    <property type="match status" value="1"/>
</dbReference>
<organism evidence="1 2">
    <name type="scientific">Actinophytocola glycyrrhizae</name>
    <dbReference type="NCBI Taxonomy" id="2044873"/>
    <lineage>
        <taxon>Bacteria</taxon>
        <taxon>Bacillati</taxon>
        <taxon>Actinomycetota</taxon>
        <taxon>Actinomycetes</taxon>
        <taxon>Pseudonocardiales</taxon>
        <taxon>Pseudonocardiaceae</taxon>
    </lineage>
</organism>
<dbReference type="Gene3D" id="3.40.50.720">
    <property type="entry name" value="NAD(P)-binding Rossmann-like Domain"/>
    <property type="match status" value="1"/>
</dbReference>
<dbReference type="InterPro" id="IPR036291">
    <property type="entry name" value="NAD(P)-bd_dom_sf"/>
</dbReference>
<name>A0ABV9RWC9_9PSEU</name>
<sequence length="271" mass="27522">MATPLIQLSGRDMTGALGSVAAVDLVAEELRGTDRHDDGSRLVPGYDDPELVVLEDARGRPRCVFPAAGLRDCRTAALTVLAARELTVAAGPVTAVLVGSWSGRDPLLVLLVDQFPRVDRIALCPSSAARGVPADPALVAAADLSGVALSVVEDVRCAVRGAALVVVGGPDGAPLTADALDPGALVVDASGDAVAGAIAADQTYVDDARLAGDRVVDAELGQVLRGEHPGRSRDEQVLLVELLTAGAPTAALARSLHESAVARGCGVWLAG</sequence>
<evidence type="ECO:0000313" key="1">
    <source>
        <dbReference type="EMBL" id="MFC4852888.1"/>
    </source>
</evidence>
<protein>
    <recommendedName>
        <fullName evidence="3">Ornithine cyclodeaminase</fullName>
    </recommendedName>
</protein>
<comment type="caution">
    <text evidence="1">The sequence shown here is derived from an EMBL/GenBank/DDBJ whole genome shotgun (WGS) entry which is preliminary data.</text>
</comment>